<dbReference type="PANTHER" id="PTHR34065:SF1">
    <property type="entry name" value="CELL DIVISION CONTROL PROTEIN 14"/>
    <property type="match status" value="1"/>
</dbReference>
<sequence>MQANRFFLKPYSVTIQQIKKQIKEMNDEIEDIDNLLKNEYYNQGYNGKEIINIPYNYSYLQQKQLNCSIINSVIKWYSKICSALLSFNNLNLDSWYQGINSIRKCLSCIGRIELDIIHFDKYKNNSECTCIFSKNTNNKNEEANSNKNNNNSSNNLNGNKNNEGLKKSYNDISFNLENNINNMNNAKLYNFNMNESHNSTEEYTDPVAVHPYYSIFLEIYTEQILKALCLISKALFFHLFEKQNQLSSSEINNIFTVYISAIDTIQGLYLLNQGNKTKLNNNEIITLLVNTLDISGSSSLKIIVIEALQVISICCKNTMHLIEQLQGINKLVSLLKRRDTDEYVRLKIIEFLYIYLSNESCENNGEIVNRKDVISKLLGSTFVNKLSKENDLKKIFGNKGQENISLIS</sequence>
<reference evidence="2 3" key="2">
    <citation type="submission" date="2016-08" db="EMBL/GenBank/DDBJ databases">
        <title>Pervasive Adenine N6-methylation of Active Genes in Fungi.</title>
        <authorList>
            <consortium name="DOE Joint Genome Institute"/>
            <person name="Mondo S.J."/>
            <person name="Dannebaum R.O."/>
            <person name="Kuo R.C."/>
            <person name="Labutti K."/>
            <person name="Haridas S."/>
            <person name="Kuo A."/>
            <person name="Salamov A."/>
            <person name="Ahrendt S.R."/>
            <person name="Lipzen A."/>
            <person name="Sullivan W."/>
            <person name="Andreopoulos W.B."/>
            <person name="Clum A."/>
            <person name="Lindquist E."/>
            <person name="Daum C."/>
            <person name="Ramamoorthy G.K."/>
            <person name="Gryganskyi A."/>
            <person name="Culley D."/>
            <person name="Magnuson J.K."/>
            <person name="James T.Y."/>
            <person name="O'Malley M.A."/>
            <person name="Stajich J.E."/>
            <person name="Spatafora J.W."/>
            <person name="Visel A."/>
            <person name="Grigoriev I.V."/>
        </authorList>
    </citation>
    <scope>NUCLEOTIDE SEQUENCE [LARGE SCALE GENOMIC DNA]</scope>
    <source>
        <strain evidence="3">finn</strain>
    </source>
</reference>
<dbReference type="OrthoDB" id="5357220at2759"/>
<feature type="compositionally biased region" description="Low complexity" evidence="1">
    <location>
        <begin position="145"/>
        <end position="160"/>
    </location>
</feature>
<dbReference type="SUPFAM" id="SSF48371">
    <property type="entry name" value="ARM repeat"/>
    <property type="match status" value="1"/>
</dbReference>
<evidence type="ECO:0000313" key="3">
    <source>
        <dbReference type="Proteomes" id="UP000193719"/>
    </source>
</evidence>
<dbReference type="Proteomes" id="UP000193719">
    <property type="component" value="Unassembled WGS sequence"/>
</dbReference>
<evidence type="ECO:0000313" key="2">
    <source>
        <dbReference type="EMBL" id="ORX47597.1"/>
    </source>
</evidence>
<dbReference type="Gene3D" id="1.25.10.10">
    <property type="entry name" value="Leucine-rich Repeat Variant"/>
    <property type="match status" value="1"/>
</dbReference>
<keyword evidence="3" id="KW-1185">Reference proteome</keyword>
<name>A0A1Y1V749_9FUNG</name>
<dbReference type="PANTHER" id="PTHR34065">
    <property type="entry name" value="CELL DIVISION CONTROL PROTEIN 14"/>
    <property type="match status" value="1"/>
</dbReference>
<proteinExistence type="predicted"/>
<gene>
    <name evidence="2" type="ORF">BCR36DRAFT_413539</name>
</gene>
<protein>
    <submittedName>
        <fullName evidence="2">Uncharacterized protein</fullName>
    </submittedName>
</protein>
<accession>A0A1Y1V749</accession>
<feature type="region of interest" description="Disordered" evidence="1">
    <location>
        <begin position="139"/>
        <end position="160"/>
    </location>
</feature>
<organism evidence="2 3">
    <name type="scientific">Piromyces finnis</name>
    <dbReference type="NCBI Taxonomy" id="1754191"/>
    <lineage>
        <taxon>Eukaryota</taxon>
        <taxon>Fungi</taxon>
        <taxon>Fungi incertae sedis</taxon>
        <taxon>Chytridiomycota</taxon>
        <taxon>Chytridiomycota incertae sedis</taxon>
        <taxon>Neocallimastigomycetes</taxon>
        <taxon>Neocallimastigales</taxon>
        <taxon>Neocallimastigaceae</taxon>
        <taxon>Piromyces</taxon>
    </lineage>
</organism>
<evidence type="ECO:0000256" key="1">
    <source>
        <dbReference type="SAM" id="MobiDB-lite"/>
    </source>
</evidence>
<reference evidence="2 3" key="1">
    <citation type="submission" date="2016-08" db="EMBL/GenBank/DDBJ databases">
        <title>Genomes of anaerobic fungi encode conserved fungal cellulosomes for biomass hydrolysis.</title>
        <authorList>
            <consortium name="DOE Joint Genome Institute"/>
            <person name="Haitjema C.H."/>
            <person name="Gilmore S.P."/>
            <person name="Henske J.K."/>
            <person name="Solomon K.V."/>
            <person name="De Groot R."/>
            <person name="Kuo A."/>
            <person name="Mondo S.J."/>
            <person name="Salamov A.A."/>
            <person name="Labutti K."/>
            <person name="Zhao Z."/>
            <person name="Chiniquy J."/>
            <person name="Barry K."/>
            <person name="Brewer H.M."/>
            <person name="Purvine S.O."/>
            <person name="Wright A.T."/>
            <person name="Boxma B."/>
            <person name="Van Alen T."/>
            <person name="Hackstein J.H."/>
            <person name="Baker S.E."/>
            <person name="Grigoriev I.V."/>
            <person name="O'Malley M.A."/>
        </authorList>
    </citation>
    <scope>NUCLEOTIDE SEQUENCE [LARGE SCALE GENOMIC DNA]</scope>
    <source>
        <strain evidence="3">finn</strain>
    </source>
</reference>
<dbReference type="Pfam" id="PF08045">
    <property type="entry name" value="CDC14"/>
    <property type="match status" value="1"/>
</dbReference>
<dbReference type="InterPro" id="IPR016024">
    <property type="entry name" value="ARM-type_fold"/>
</dbReference>
<dbReference type="InterPro" id="IPR012535">
    <property type="entry name" value="Cell_div_Cdc14"/>
</dbReference>
<comment type="caution">
    <text evidence="2">The sequence shown here is derived from an EMBL/GenBank/DDBJ whole genome shotgun (WGS) entry which is preliminary data.</text>
</comment>
<dbReference type="AlphaFoldDB" id="A0A1Y1V749"/>
<dbReference type="InterPro" id="IPR011989">
    <property type="entry name" value="ARM-like"/>
</dbReference>
<dbReference type="EMBL" id="MCFH01000030">
    <property type="protein sequence ID" value="ORX47597.1"/>
    <property type="molecule type" value="Genomic_DNA"/>
</dbReference>